<dbReference type="EMBL" id="CP009222">
    <property type="protein sequence ID" value="ALC07206.1"/>
    <property type="molecule type" value="Genomic_DNA"/>
</dbReference>
<dbReference type="Proteomes" id="UP000068067">
    <property type="component" value="Plasmid pCdes2"/>
</dbReference>
<sequence>MGHRIIRVRGIDLDGIGQGAHSDLTLLKVMDQVQRVPDGAAQPVEGVDDDDISRAGLLKGLLESGAVGGGSGFLVDVDVFGRDTFFA</sequence>
<keyword evidence="1" id="KW-0614">Plasmid</keyword>
<geneLocation type="plasmid" evidence="1 2">
    <name>pCdes2</name>
</geneLocation>
<dbReference type="AlphaFoldDB" id="A0A0M5IGR6"/>
<proteinExistence type="predicted"/>
<accession>A0A0M5IGR6</accession>
<reference evidence="1 2" key="1">
    <citation type="submission" date="2014-08" db="EMBL/GenBank/DDBJ databases">
        <title>Complete genome sequence of Corynebacterium deserti GIMN1.010 (=DSM 45689), isolated from desert sand in western China.</title>
        <authorList>
            <person name="Ruckert C."/>
            <person name="Albersmeier A."/>
            <person name="Kalinowski J."/>
        </authorList>
    </citation>
    <scope>NUCLEOTIDE SEQUENCE [LARGE SCALE GENOMIC DNA]</scope>
    <source>
        <strain evidence="1 2">GIMN1.010</strain>
        <plasmid evidence="1 2">pCdes2</plasmid>
    </source>
</reference>
<name>A0A0M5IGR6_9CORY</name>
<dbReference type="KEGG" id="cdx:CDES_14530"/>
<gene>
    <name evidence="1" type="ORF">CDES_14530</name>
</gene>
<evidence type="ECO:0000313" key="2">
    <source>
        <dbReference type="Proteomes" id="UP000068067"/>
    </source>
</evidence>
<evidence type="ECO:0000313" key="1">
    <source>
        <dbReference type="EMBL" id="ALC07206.1"/>
    </source>
</evidence>
<protein>
    <submittedName>
        <fullName evidence="1">Uncharacterized protein</fullName>
    </submittedName>
</protein>
<organism evidence="1 2">
    <name type="scientific">Corynebacterium deserti GIMN1.010</name>
    <dbReference type="NCBI Taxonomy" id="931089"/>
    <lineage>
        <taxon>Bacteria</taxon>
        <taxon>Bacillati</taxon>
        <taxon>Actinomycetota</taxon>
        <taxon>Actinomycetes</taxon>
        <taxon>Mycobacteriales</taxon>
        <taxon>Corynebacteriaceae</taxon>
        <taxon>Corynebacterium</taxon>
    </lineage>
</organism>
<keyword evidence="2" id="KW-1185">Reference proteome</keyword>